<dbReference type="InterPro" id="IPR030677">
    <property type="entry name" value="Nnr"/>
</dbReference>
<dbReference type="PIRSF" id="PIRSF017184">
    <property type="entry name" value="Nnr"/>
    <property type="match status" value="1"/>
</dbReference>
<dbReference type="Pfam" id="PF03853">
    <property type="entry name" value="YjeF_N"/>
    <property type="match status" value="1"/>
</dbReference>
<evidence type="ECO:0000256" key="17">
    <source>
        <dbReference type="HAMAP-Rule" id="MF_01965"/>
    </source>
</evidence>
<dbReference type="SUPFAM" id="SSF53613">
    <property type="entry name" value="Ribokinase-like"/>
    <property type="match status" value="1"/>
</dbReference>
<comment type="caution">
    <text evidence="22">The sequence shown here is derived from an EMBL/GenBank/DDBJ whole genome shotgun (WGS) entry which is preliminary data.</text>
</comment>
<keyword evidence="6 17" id="KW-0547">Nucleotide-binding</keyword>
<feature type="binding site" evidence="18">
    <location>
        <begin position="124"/>
        <end position="130"/>
    </location>
    <ligand>
        <name>(6S)-NADPHX</name>
        <dbReference type="ChEBI" id="CHEBI:64076"/>
    </ligand>
</feature>
<dbReference type="PROSITE" id="PS51385">
    <property type="entry name" value="YJEF_N"/>
    <property type="match status" value="1"/>
</dbReference>
<evidence type="ECO:0000256" key="18">
    <source>
        <dbReference type="HAMAP-Rule" id="MF_01966"/>
    </source>
</evidence>
<dbReference type="PROSITE" id="PS51383">
    <property type="entry name" value="YJEF_C_3"/>
    <property type="match status" value="1"/>
</dbReference>
<feature type="binding site" evidence="18">
    <location>
        <begin position="54"/>
        <end position="58"/>
    </location>
    <ligand>
        <name>(6S)-NADPHX</name>
        <dbReference type="ChEBI" id="CHEBI:64076"/>
    </ligand>
</feature>
<keyword evidence="5 18" id="KW-0479">Metal-binding</keyword>
<dbReference type="Gene3D" id="3.40.1190.20">
    <property type="match status" value="1"/>
</dbReference>
<comment type="similarity">
    <text evidence="18">Belongs to the NnrE/AIBP family.</text>
</comment>
<dbReference type="EC" id="5.1.99.6" evidence="19"/>
<evidence type="ECO:0000256" key="11">
    <source>
        <dbReference type="ARBA" id="ARBA00023235"/>
    </source>
</evidence>
<dbReference type="Pfam" id="PF01256">
    <property type="entry name" value="Carb_kinase"/>
    <property type="match status" value="1"/>
</dbReference>
<evidence type="ECO:0000256" key="14">
    <source>
        <dbReference type="ARBA" id="ARBA00025153"/>
    </source>
</evidence>
<evidence type="ECO:0000313" key="22">
    <source>
        <dbReference type="EMBL" id="MFD1567040.1"/>
    </source>
</evidence>
<dbReference type="GO" id="GO:0005524">
    <property type="term" value="F:ATP binding"/>
    <property type="evidence" value="ECO:0007669"/>
    <property type="project" value="UniProtKB-UniRule"/>
</dbReference>
<comment type="subunit">
    <text evidence="17">Homotetramer.</text>
</comment>
<keyword evidence="9 18" id="KW-0630">Potassium</keyword>
<feature type="domain" description="YjeF C-terminal" evidence="20">
    <location>
        <begin position="204"/>
        <end position="481"/>
    </location>
</feature>
<comment type="function">
    <text evidence="14 19">Bifunctional enzyme that catalyzes the epimerization of the S- and R-forms of NAD(P)HX and the dehydration of the S-form of NAD(P)HX at the expense of ADP, which is converted to AMP. This allows the repair of both epimers of NAD(P)HX, a damaged form of NAD(P)H that is a result of enzymatic or heat-dependent hydration.</text>
</comment>
<comment type="similarity">
    <text evidence="3 19">In the N-terminal section; belongs to the NnrE/AIBP family.</text>
</comment>
<evidence type="ECO:0000256" key="6">
    <source>
        <dbReference type="ARBA" id="ARBA00022741"/>
    </source>
</evidence>
<evidence type="ECO:0000256" key="10">
    <source>
        <dbReference type="ARBA" id="ARBA00023027"/>
    </source>
</evidence>
<dbReference type="InterPro" id="IPR036652">
    <property type="entry name" value="YjeF_N_dom_sf"/>
</dbReference>
<proteinExistence type="inferred from homology"/>
<evidence type="ECO:0000256" key="3">
    <source>
        <dbReference type="ARBA" id="ARBA00006001"/>
    </source>
</evidence>
<feature type="domain" description="YjeF N-terminal" evidence="21">
    <location>
        <begin position="7"/>
        <end position="204"/>
    </location>
</feature>
<dbReference type="InterPro" id="IPR000631">
    <property type="entry name" value="CARKD"/>
</dbReference>
<evidence type="ECO:0000256" key="15">
    <source>
        <dbReference type="ARBA" id="ARBA00048238"/>
    </source>
</evidence>
<evidence type="ECO:0000256" key="7">
    <source>
        <dbReference type="ARBA" id="ARBA00022840"/>
    </source>
</evidence>
<dbReference type="PROSITE" id="PS01050">
    <property type="entry name" value="YJEF_C_2"/>
    <property type="match status" value="1"/>
</dbReference>
<evidence type="ECO:0000259" key="21">
    <source>
        <dbReference type="PROSITE" id="PS51385"/>
    </source>
</evidence>
<dbReference type="InterPro" id="IPR029056">
    <property type="entry name" value="Ribokinase-like"/>
</dbReference>
<dbReference type="InterPro" id="IPR004443">
    <property type="entry name" value="YjeF_N_dom"/>
</dbReference>
<comment type="function">
    <text evidence="18">Catalyzes the epimerization of the S- and R-forms of NAD(P)HX, a damaged form of NAD(P)H that is a result of enzymatic or heat-dependent hydration. This is a prerequisite for the S-specific NAD(P)H-hydrate dehydratase to allow the repair of both epimers of NAD(P)HX.</text>
</comment>
<organism evidence="22 23">
    <name type="scientific">Halolamina litorea</name>
    <dbReference type="NCBI Taxonomy" id="1515593"/>
    <lineage>
        <taxon>Archaea</taxon>
        <taxon>Methanobacteriati</taxon>
        <taxon>Methanobacteriota</taxon>
        <taxon>Stenosarchaea group</taxon>
        <taxon>Halobacteria</taxon>
        <taxon>Halobacteriales</taxon>
        <taxon>Haloferacaceae</taxon>
    </lineage>
</organism>
<evidence type="ECO:0000256" key="12">
    <source>
        <dbReference type="ARBA" id="ARBA00023239"/>
    </source>
</evidence>
<dbReference type="PANTHER" id="PTHR12592">
    <property type="entry name" value="ATP-DEPENDENT (S)-NAD(P)H-HYDRATE DEHYDRATASE FAMILY MEMBER"/>
    <property type="match status" value="1"/>
</dbReference>
<evidence type="ECO:0000256" key="5">
    <source>
        <dbReference type="ARBA" id="ARBA00022723"/>
    </source>
</evidence>
<dbReference type="SUPFAM" id="SSF64153">
    <property type="entry name" value="YjeF N-terminal domain-like"/>
    <property type="match status" value="1"/>
</dbReference>
<reference evidence="22 23" key="1">
    <citation type="journal article" date="2019" name="Int. J. Syst. Evol. Microbiol.">
        <title>The Global Catalogue of Microorganisms (GCM) 10K type strain sequencing project: providing services to taxonomists for standard genome sequencing and annotation.</title>
        <authorList>
            <consortium name="The Broad Institute Genomics Platform"/>
            <consortium name="The Broad Institute Genome Sequencing Center for Infectious Disease"/>
            <person name="Wu L."/>
            <person name="Ma J."/>
        </authorList>
    </citation>
    <scope>NUCLEOTIDE SEQUENCE [LARGE SCALE GENOMIC DNA]</scope>
    <source>
        <strain evidence="22 23">CGMCC 1.12859</strain>
    </source>
</reference>
<keyword evidence="8 17" id="KW-0521">NADP</keyword>
<dbReference type="Gene3D" id="3.40.50.10260">
    <property type="entry name" value="YjeF N-terminal domain"/>
    <property type="match status" value="1"/>
</dbReference>
<comment type="cofactor">
    <cofactor evidence="18 19">
        <name>K(+)</name>
        <dbReference type="ChEBI" id="CHEBI:29103"/>
    </cofactor>
    <text evidence="18 19">Binds 1 potassium ion per subunit.</text>
</comment>
<dbReference type="GO" id="GO:0052856">
    <property type="term" value="F:NAD(P)HX epimerase activity"/>
    <property type="evidence" value="ECO:0007669"/>
    <property type="project" value="UniProtKB-UniRule"/>
</dbReference>
<comment type="catalytic activity">
    <reaction evidence="15 17 19">
        <text>(6S)-NADHX + ADP = AMP + phosphate + NADH + H(+)</text>
        <dbReference type="Rhea" id="RHEA:32223"/>
        <dbReference type="ChEBI" id="CHEBI:15378"/>
        <dbReference type="ChEBI" id="CHEBI:43474"/>
        <dbReference type="ChEBI" id="CHEBI:57945"/>
        <dbReference type="ChEBI" id="CHEBI:64074"/>
        <dbReference type="ChEBI" id="CHEBI:456215"/>
        <dbReference type="ChEBI" id="CHEBI:456216"/>
        <dbReference type="EC" id="4.2.1.136"/>
    </reaction>
</comment>
<feature type="binding site" evidence="18">
    <location>
        <position position="120"/>
    </location>
    <ligand>
        <name>K(+)</name>
        <dbReference type="ChEBI" id="CHEBI:29103"/>
    </ligand>
</feature>
<comment type="caution">
    <text evidence="17">Lacks conserved residue(s) required for the propagation of feature annotation.</text>
</comment>
<evidence type="ECO:0000256" key="16">
    <source>
        <dbReference type="ARBA" id="ARBA00049209"/>
    </source>
</evidence>
<dbReference type="EC" id="4.2.1.136" evidence="19"/>
<comment type="catalytic activity">
    <reaction evidence="2 18 19">
        <text>(6R)-NADPHX = (6S)-NADPHX</text>
        <dbReference type="Rhea" id="RHEA:32227"/>
        <dbReference type="ChEBI" id="CHEBI:64076"/>
        <dbReference type="ChEBI" id="CHEBI:64077"/>
        <dbReference type="EC" id="5.1.99.6"/>
    </reaction>
</comment>
<dbReference type="EMBL" id="JBHUCZ010000002">
    <property type="protein sequence ID" value="MFD1567040.1"/>
    <property type="molecule type" value="Genomic_DNA"/>
</dbReference>
<evidence type="ECO:0000256" key="19">
    <source>
        <dbReference type="PIRNR" id="PIRNR017184"/>
    </source>
</evidence>
<dbReference type="HAMAP" id="MF_01966">
    <property type="entry name" value="NADHX_epimerase"/>
    <property type="match status" value="1"/>
</dbReference>
<sequence length="484" mass="49188">MITSRRMAAVDRNASALGVPLRALMESSGNAVARRVRDLTDPGDRVALACGRGNNGGDALVAARFLTDRDVRVHLLGRPESITTDVARANWDALDSAGIDAEAVGDSREFALDDPDLIVDAMLGTGITGDLREPESSVARAITDAGAPVLAVDVDAGVDADSGAATPGAVDAEHVVTFHDLKPGLADHPDVTVADIGIPAAAEEVVGPGDVAVLGGVGDHKGDSGRTFVIGGGPYTGAPALAAGASLSAGADLAFVACPESVFEPIAGYSEDLIVQPYGDGGDTDDAADHLTPAQVPALVDTAERHDDTVVLGPGLGRHPETEEAARQFLADYSGTAVVDADALALVPEVDTDAELLLTPNRSELAELGGPETDDLVAAAEEIRDLAAELGHTVLAKGTVDVITDGETVRRCRAGTPGMTVGGTGDTLAGVVAALLARAESFEAACVGSYVNGRAAELLDRGKGLRATELQETIPVALEGDDDA</sequence>
<keyword evidence="7 17" id="KW-0067">ATP-binding</keyword>
<evidence type="ECO:0000256" key="8">
    <source>
        <dbReference type="ARBA" id="ARBA00022857"/>
    </source>
</evidence>
<dbReference type="PANTHER" id="PTHR12592:SF0">
    <property type="entry name" value="ATP-DEPENDENT (S)-NAD(P)H-HYDRATE DEHYDRATASE"/>
    <property type="match status" value="1"/>
</dbReference>
<dbReference type="CDD" id="cd01171">
    <property type="entry name" value="YXKO-related"/>
    <property type="match status" value="1"/>
</dbReference>
<dbReference type="Proteomes" id="UP001597139">
    <property type="component" value="Unassembled WGS sequence"/>
</dbReference>
<evidence type="ECO:0000313" key="23">
    <source>
        <dbReference type="Proteomes" id="UP001597139"/>
    </source>
</evidence>
<feature type="binding site" evidence="18">
    <location>
        <position position="55"/>
    </location>
    <ligand>
        <name>K(+)</name>
        <dbReference type="ChEBI" id="CHEBI:29103"/>
    </ligand>
</feature>
<feature type="binding site" evidence="17">
    <location>
        <position position="315"/>
    </location>
    <ligand>
        <name>(6S)-NADPHX</name>
        <dbReference type="ChEBI" id="CHEBI:64076"/>
    </ligand>
</feature>
<evidence type="ECO:0000259" key="20">
    <source>
        <dbReference type="PROSITE" id="PS51383"/>
    </source>
</evidence>
<keyword evidence="13" id="KW-0511">Multifunctional enzyme</keyword>
<evidence type="ECO:0000256" key="1">
    <source>
        <dbReference type="ARBA" id="ARBA00000013"/>
    </source>
</evidence>
<dbReference type="NCBIfam" id="TIGR00196">
    <property type="entry name" value="yjeF_cterm"/>
    <property type="match status" value="1"/>
</dbReference>
<comment type="catalytic activity">
    <reaction evidence="1 18 19">
        <text>(6R)-NADHX = (6S)-NADHX</text>
        <dbReference type="Rhea" id="RHEA:32215"/>
        <dbReference type="ChEBI" id="CHEBI:64074"/>
        <dbReference type="ChEBI" id="CHEBI:64075"/>
        <dbReference type="EC" id="5.1.99.6"/>
    </reaction>
</comment>
<comment type="cofactor">
    <cofactor evidence="17">
        <name>Mg(2+)</name>
        <dbReference type="ChEBI" id="CHEBI:18420"/>
    </cofactor>
</comment>
<comment type="function">
    <text evidence="17">Catalyzes the dehydration of the S-form of NAD(P)HX at the expense of ADP, which is converted to AMP. Together with NAD(P)HX epimerase, which catalyzes the epimerization of the S- and R-forms, the enzyme allows the repair of both epimers of NAD(P)HX, a damaged form of NAD(P)H that is a result of enzymatic or heat-dependent hydration.</text>
</comment>
<dbReference type="NCBIfam" id="TIGR00197">
    <property type="entry name" value="yjeF_nterm"/>
    <property type="match status" value="1"/>
</dbReference>
<evidence type="ECO:0000256" key="4">
    <source>
        <dbReference type="ARBA" id="ARBA00009524"/>
    </source>
</evidence>
<comment type="similarity">
    <text evidence="17">Belongs to the NnrD/CARKD family.</text>
</comment>
<evidence type="ECO:0000256" key="9">
    <source>
        <dbReference type="ARBA" id="ARBA00022958"/>
    </source>
</evidence>
<dbReference type="GO" id="GO:0052855">
    <property type="term" value="F:ADP-dependent NAD(P)H-hydrate dehydratase activity"/>
    <property type="evidence" value="ECO:0007669"/>
    <property type="project" value="UniProtKB-UniRule"/>
</dbReference>
<evidence type="ECO:0000256" key="13">
    <source>
        <dbReference type="ARBA" id="ARBA00023268"/>
    </source>
</evidence>
<dbReference type="HAMAP" id="MF_01965">
    <property type="entry name" value="NADHX_dehydratase"/>
    <property type="match status" value="1"/>
</dbReference>
<keyword evidence="12 17" id="KW-0456">Lyase</keyword>
<feature type="binding site" evidence="17">
    <location>
        <position position="238"/>
    </location>
    <ligand>
        <name>(6S)-NADPHX</name>
        <dbReference type="ChEBI" id="CHEBI:64076"/>
    </ligand>
</feature>
<gene>
    <name evidence="17" type="primary">nnrD</name>
    <name evidence="18" type="synonym">nnrE</name>
    <name evidence="22" type="ORF">ACFSAU_06015</name>
</gene>
<name>A0ABD6BQG4_9EURY</name>
<feature type="binding site" evidence="17">
    <location>
        <position position="425"/>
    </location>
    <ligand>
        <name>AMP</name>
        <dbReference type="ChEBI" id="CHEBI:456215"/>
    </ligand>
</feature>
<comment type="catalytic activity">
    <reaction evidence="16 17 19">
        <text>(6S)-NADPHX + ADP = AMP + phosphate + NADPH + H(+)</text>
        <dbReference type="Rhea" id="RHEA:32235"/>
        <dbReference type="ChEBI" id="CHEBI:15378"/>
        <dbReference type="ChEBI" id="CHEBI:43474"/>
        <dbReference type="ChEBI" id="CHEBI:57783"/>
        <dbReference type="ChEBI" id="CHEBI:64076"/>
        <dbReference type="ChEBI" id="CHEBI:456215"/>
        <dbReference type="ChEBI" id="CHEBI:456216"/>
        <dbReference type="EC" id="4.2.1.136"/>
    </reaction>
</comment>
<dbReference type="GO" id="GO:0046872">
    <property type="term" value="F:metal ion binding"/>
    <property type="evidence" value="ECO:0007669"/>
    <property type="project" value="UniProtKB-UniRule"/>
</dbReference>
<protein>
    <recommendedName>
        <fullName evidence="19">Bifunctional NAD(P)H-hydrate repair enzyme</fullName>
    </recommendedName>
    <alternativeName>
        <fullName evidence="19">Nicotinamide nucleotide repair protein</fullName>
    </alternativeName>
    <domain>
        <recommendedName>
            <fullName evidence="19">ADP-dependent (S)-NAD(P)H-hydrate dehydratase</fullName>
            <ecNumber evidence="19">4.2.1.136</ecNumber>
        </recommendedName>
        <alternativeName>
            <fullName evidence="19">ADP-dependent NAD(P)HX dehydratase</fullName>
        </alternativeName>
    </domain>
    <domain>
        <recommendedName>
            <fullName evidence="19">NAD(P)H-hydrate epimerase</fullName>
            <ecNumber evidence="19">5.1.99.6</ecNumber>
        </recommendedName>
    </domain>
</protein>
<dbReference type="RefSeq" id="WP_379821539.1">
    <property type="nucleotide sequence ID" value="NZ_JBHUCZ010000002.1"/>
</dbReference>
<keyword evidence="11 18" id="KW-0413">Isomerase</keyword>
<accession>A0ABD6BQG4</accession>
<dbReference type="AlphaFoldDB" id="A0ABD6BQG4"/>
<keyword evidence="23" id="KW-1185">Reference proteome</keyword>
<feature type="binding site" evidence="17">
    <location>
        <position position="426"/>
    </location>
    <ligand>
        <name>(6S)-NADPHX</name>
        <dbReference type="ChEBI" id="CHEBI:64076"/>
    </ligand>
</feature>
<dbReference type="InterPro" id="IPR017953">
    <property type="entry name" value="Carbohydrate_kinase_pred_CS"/>
</dbReference>
<evidence type="ECO:0000256" key="2">
    <source>
        <dbReference type="ARBA" id="ARBA00000909"/>
    </source>
</evidence>
<feature type="binding site" evidence="18">
    <location>
        <position position="153"/>
    </location>
    <ligand>
        <name>(6S)-NADPHX</name>
        <dbReference type="ChEBI" id="CHEBI:64076"/>
    </ligand>
</feature>
<comment type="similarity">
    <text evidence="4 19">In the C-terminal section; belongs to the NnrD/CARKD family.</text>
</comment>
<dbReference type="GO" id="GO:0046496">
    <property type="term" value="P:nicotinamide nucleotide metabolic process"/>
    <property type="evidence" value="ECO:0007669"/>
    <property type="project" value="UniProtKB-UniRule"/>
</dbReference>
<keyword evidence="10 17" id="KW-0520">NAD</keyword>